<keyword evidence="2" id="KW-1185">Reference proteome</keyword>
<comment type="caution">
    <text evidence="1">The sequence shown here is derived from an EMBL/GenBank/DDBJ whole genome shotgun (WGS) entry which is preliminary data.</text>
</comment>
<protein>
    <submittedName>
        <fullName evidence="1">Uncharacterized protein</fullName>
    </submittedName>
</protein>
<dbReference type="Proteomes" id="UP000323454">
    <property type="component" value="Unassembled WGS sequence"/>
</dbReference>
<accession>A0A5B2WFP9</accession>
<sequence>MGTGTDSVTGRPYAMAASEPGAERGWGLLLVDLAAAARRLIEVPHPNSDLDTEQLGVQLYRRSAGSLLLLSGTHRRVDDGAGDVAHQEDSLFHSAAVEFAGRGLPQLQLHGFDDQSMPDTDVVLSPGAGEVGPAARRVGDTLEVAGLVTCRTWTGRCGQLEGTRNVQGQVAAEHGWVFLHLEVSRTVRKDPTRRQIFADAVAGADVSAHGDQPAAV</sequence>
<evidence type="ECO:0000313" key="2">
    <source>
        <dbReference type="Proteomes" id="UP000323454"/>
    </source>
</evidence>
<dbReference type="EMBL" id="VUOB01000093">
    <property type="protein sequence ID" value="KAA2250165.1"/>
    <property type="molecule type" value="Genomic_DNA"/>
</dbReference>
<organism evidence="1 2">
    <name type="scientific">Solihabitans fulvus</name>
    <dbReference type="NCBI Taxonomy" id="1892852"/>
    <lineage>
        <taxon>Bacteria</taxon>
        <taxon>Bacillati</taxon>
        <taxon>Actinomycetota</taxon>
        <taxon>Actinomycetes</taxon>
        <taxon>Pseudonocardiales</taxon>
        <taxon>Pseudonocardiaceae</taxon>
        <taxon>Solihabitans</taxon>
    </lineage>
</organism>
<gene>
    <name evidence="1" type="ORF">F0L68_39160</name>
</gene>
<dbReference type="AlphaFoldDB" id="A0A5B2WFP9"/>
<reference evidence="1 2" key="2">
    <citation type="submission" date="2019-09" db="EMBL/GenBank/DDBJ databases">
        <authorList>
            <person name="Jin C."/>
        </authorList>
    </citation>
    <scope>NUCLEOTIDE SEQUENCE [LARGE SCALE GENOMIC DNA]</scope>
    <source>
        <strain evidence="1 2">AN110305</strain>
    </source>
</reference>
<dbReference type="OrthoDB" id="5493436at2"/>
<reference evidence="1 2" key="1">
    <citation type="submission" date="2019-09" db="EMBL/GenBank/DDBJ databases">
        <title>Goodfellowia gen. nov., a new genus of the Pseudonocardineae related to Actinoalloteichus, containing Goodfellowia coeruleoviolacea gen. nov., comb. nov. gen. nov., comb. nov.</title>
        <authorList>
            <person name="Labeda D."/>
        </authorList>
    </citation>
    <scope>NUCLEOTIDE SEQUENCE [LARGE SCALE GENOMIC DNA]</scope>
    <source>
        <strain evidence="1 2">AN110305</strain>
    </source>
</reference>
<evidence type="ECO:0000313" key="1">
    <source>
        <dbReference type="EMBL" id="KAA2250165.1"/>
    </source>
</evidence>
<name>A0A5B2WFP9_9PSEU</name>
<proteinExistence type="predicted"/>
<dbReference type="RefSeq" id="WP_149854983.1">
    <property type="nucleotide sequence ID" value="NZ_VUOB01000093.1"/>
</dbReference>